<feature type="transmembrane region" description="Helical" evidence="2">
    <location>
        <begin position="253"/>
        <end position="270"/>
    </location>
</feature>
<dbReference type="KEGG" id="mprn:Q3V37_24900"/>
<keyword evidence="5" id="KW-1185">Reference proteome</keyword>
<feature type="compositionally biased region" description="Low complexity" evidence="1">
    <location>
        <begin position="274"/>
        <end position="292"/>
    </location>
</feature>
<dbReference type="EMBL" id="CP130472">
    <property type="protein sequence ID" value="WLS44595.1"/>
    <property type="molecule type" value="Genomic_DNA"/>
</dbReference>
<organism evidence="4 5">
    <name type="scientific">Micromonospora profundi</name>
    <dbReference type="NCBI Taxonomy" id="1420889"/>
    <lineage>
        <taxon>Bacteria</taxon>
        <taxon>Bacillati</taxon>
        <taxon>Actinomycetota</taxon>
        <taxon>Actinomycetes</taxon>
        <taxon>Micromonosporales</taxon>
        <taxon>Micromonosporaceae</taxon>
        <taxon>Micromonospora</taxon>
    </lineage>
</organism>
<evidence type="ECO:0000256" key="2">
    <source>
        <dbReference type="SAM" id="Phobius"/>
    </source>
</evidence>
<name>A0AAJ6L1J4_9ACTN</name>
<evidence type="ECO:0000256" key="3">
    <source>
        <dbReference type="SAM" id="SignalP"/>
    </source>
</evidence>
<evidence type="ECO:0008006" key="6">
    <source>
        <dbReference type="Google" id="ProtNLM"/>
    </source>
</evidence>
<keyword evidence="2" id="KW-0812">Transmembrane</keyword>
<dbReference type="AlphaFoldDB" id="A0AAJ6L1J4"/>
<keyword evidence="2" id="KW-0472">Membrane</keyword>
<feature type="signal peptide" evidence="3">
    <location>
        <begin position="1"/>
        <end position="24"/>
    </location>
</feature>
<feature type="chain" id="PRO_5042520934" description="Secreted protein" evidence="3">
    <location>
        <begin position="25"/>
        <end position="310"/>
    </location>
</feature>
<accession>A0AAJ6L1J4</accession>
<feature type="region of interest" description="Disordered" evidence="1">
    <location>
        <begin position="274"/>
        <end position="310"/>
    </location>
</feature>
<reference evidence="4 5" key="1">
    <citation type="submission" date="2023-07" db="EMBL/GenBank/DDBJ databases">
        <title>Micromonospora profundi TRM 95458 converts glycerol to a new osmotic compound.</title>
        <authorList>
            <person name="Lu D."/>
        </authorList>
    </citation>
    <scope>NUCLEOTIDE SEQUENCE [LARGE SCALE GENOMIC DNA]</scope>
    <source>
        <strain evidence="4 5">TRM95458</strain>
    </source>
</reference>
<feature type="compositionally biased region" description="Basic residues" evidence="1">
    <location>
        <begin position="298"/>
        <end position="310"/>
    </location>
</feature>
<proteinExistence type="predicted"/>
<dbReference type="RefSeq" id="WP_306271821.1">
    <property type="nucleotide sequence ID" value="NZ_CP130472.1"/>
</dbReference>
<keyword evidence="2" id="KW-1133">Transmembrane helix</keyword>
<dbReference type="Proteomes" id="UP001235874">
    <property type="component" value="Chromosome"/>
</dbReference>
<keyword evidence="3" id="KW-0732">Signal</keyword>
<evidence type="ECO:0000313" key="5">
    <source>
        <dbReference type="Proteomes" id="UP001235874"/>
    </source>
</evidence>
<evidence type="ECO:0000313" key="4">
    <source>
        <dbReference type="EMBL" id="WLS44595.1"/>
    </source>
</evidence>
<protein>
    <recommendedName>
        <fullName evidence="6">Secreted protein</fullName>
    </recommendedName>
</protein>
<evidence type="ECO:0000256" key="1">
    <source>
        <dbReference type="SAM" id="MobiDB-lite"/>
    </source>
</evidence>
<sequence>MSRFVLLAVSVVAALLASAGPAPSTDRPPDGQPRVALPAGTFRVGDRVLVALDGWPAGVVQVEVCGNDGRRGALDCATDRASGGHVPATGNARMPVLLAAPPVACPCRLRVQTPSGVTTASVALPLTGVSAPVASTAGSPPELALAGVHAVDESGVGGWFGLPGELTVRITLHNPGHVDVVEPPVTLLAGSPGQVHTMVAAPPVGTIPGGQSREYVVRVPLSATTLGRYEVHGLIEPASGPLPFVVATARHPWGLLVVPAALLVLLLFSLPGRPRASATSSATPTGTSVAGTPDRRRASAGRGRHRGVRR</sequence>
<gene>
    <name evidence="4" type="ORF">Q3V37_24900</name>
</gene>